<reference evidence="2 3" key="1">
    <citation type="journal article" date="2008" name="Int. J. Syst. Evol. Microbiol.">
        <title>Description of Roseateles aquatilis sp. nov. and Roseateles terrae sp. nov., in the class Betaproteobacteria, and emended description of the genus Roseateles.</title>
        <authorList>
            <person name="Gomila M."/>
            <person name="Bowien B."/>
            <person name="Falsen E."/>
            <person name="Moore E.R."/>
            <person name="Lalucat J."/>
        </authorList>
    </citation>
    <scope>NUCLEOTIDE SEQUENCE [LARGE SCALE GENOMIC DNA]</scope>
    <source>
        <strain evidence="2 3">CCUG 48205</strain>
    </source>
</reference>
<gene>
    <name evidence="2" type="ORF">CDN99_23775</name>
</gene>
<dbReference type="AlphaFoldDB" id="A0A246IX09"/>
<evidence type="ECO:0000259" key="1">
    <source>
        <dbReference type="Pfam" id="PF01078"/>
    </source>
</evidence>
<dbReference type="PANTHER" id="PTHR32039">
    <property type="entry name" value="MAGNESIUM-CHELATASE SUBUNIT CHLI"/>
    <property type="match status" value="1"/>
</dbReference>
<dbReference type="SUPFAM" id="SSF54211">
    <property type="entry name" value="Ribosomal protein S5 domain 2-like"/>
    <property type="match status" value="1"/>
</dbReference>
<dbReference type="PANTHER" id="PTHR32039:SF7">
    <property type="entry name" value="COMPETENCE PROTEIN COMM"/>
    <property type="match status" value="1"/>
</dbReference>
<dbReference type="InterPro" id="IPR014721">
    <property type="entry name" value="Ribsml_uS5_D2-typ_fold_subgr"/>
</dbReference>
<dbReference type="EMBL" id="NIOF01000015">
    <property type="protein sequence ID" value="OWQ84753.1"/>
    <property type="molecule type" value="Genomic_DNA"/>
</dbReference>
<dbReference type="InterPro" id="IPR020568">
    <property type="entry name" value="Ribosomal_Su5_D2-typ_SF"/>
</dbReference>
<sequence length="305" mass="31989">MSLSIIHSRALDGLSAAAVDVEVHLANGLPSFTLVGLADIEVKESRERVRAALQSSGLDFPANKRITVNLSPADLPKEGSRFDLPIALGLLAASGQVDADLLGNIECAGELGLSGELRPVRGALAMALALRAAKLDRELILPRGCADEAALVQGLVVREASHLLDLVNALQPRSDAPLTRVQRDPPPTHEALADLHDIKGQTGPKRALEVAAAGGLSLLLVGPPGTGKSMLAQRLPSLLPPLEEAQALESAALLSANGQFRPSQWARRAFRAPHHSASAAALIGGGCEVAESLRQMRNRCDLNSH</sequence>
<name>A0A246IX09_9BURK</name>
<dbReference type="InterPro" id="IPR027417">
    <property type="entry name" value="P-loop_NTPase"/>
</dbReference>
<accession>A0A246IX09</accession>
<feature type="domain" description="Magnesium chelatase ChlI-like catalytic" evidence="1">
    <location>
        <begin position="194"/>
        <end position="289"/>
    </location>
</feature>
<dbReference type="SUPFAM" id="SSF52540">
    <property type="entry name" value="P-loop containing nucleoside triphosphate hydrolases"/>
    <property type="match status" value="1"/>
</dbReference>
<comment type="caution">
    <text evidence="2">The sequence shown here is derived from an EMBL/GenBank/DDBJ whole genome shotgun (WGS) entry which is preliminary data.</text>
</comment>
<dbReference type="Gene3D" id="3.40.50.300">
    <property type="entry name" value="P-loop containing nucleotide triphosphate hydrolases"/>
    <property type="match status" value="1"/>
</dbReference>
<evidence type="ECO:0000313" key="3">
    <source>
        <dbReference type="Proteomes" id="UP000197468"/>
    </source>
</evidence>
<dbReference type="InterPro" id="IPR000523">
    <property type="entry name" value="Mg_chelatse_chII-like_cat_dom"/>
</dbReference>
<dbReference type="GO" id="GO:0005524">
    <property type="term" value="F:ATP binding"/>
    <property type="evidence" value="ECO:0007669"/>
    <property type="project" value="InterPro"/>
</dbReference>
<dbReference type="Proteomes" id="UP000197468">
    <property type="component" value="Unassembled WGS sequence"/>
</dbReference>
<dbReference type="Gene3D" id="3.30.230.10">
    <property type="match status" value="1"/>
</dbReference>
<dbReference type="Pfam" id="PF13541">
    <property type="entry name" value="ChlI"/>
    <property type="match status" value="1"/>
</dbReference>
<organism evidence="2 3">
    <name type="scientific">Roseateles aquatilis</name>
    <dbReference type="NCBI Taxonomy" id="431061"/>
    <lineage>
        <taxon>Bacteria</taxon>
        <taxon>Pseudomonadati</taxon>
        <taxon>Pseudomonadota</taxon>
        <taxon>Betaproteobacteria</taxon>
        <taxon>Burkholderiales</taxon>
        <taxon>Sphaerotilaceae</taxon>
        <taxon>Roseateles</taxon>
    </lineage>
</organism>
<proteinExistence type="predicted"/>
<evidence type="ECO:0000313" key="2">
    <source>
        <dbReference type="EMBL" id="OWQ84753.1"/>
    </source>
</evidence>
<dbReference type="OrthoDB" id="9813147at2"/>
<dbReference type="Pfam" id="PF01078">
    <property type="entry name" value="Mg_chelatase"/>
    <property type="match status" value="1"/>
</dbReference>
<keyword evidence="3" id="KW-1185">Reference proteome</keyword>
<dbReference type="InterPro" id="IPR045006">
    <property type="entry name" value="CHLI-like"/>
</dbReference>
<protein>
    <recommendedName>
        <fullName evidence="1">Magnesium chelatase ChlI-like catalytic domain-containing protein</fullName>
    </recommendedName>
</protein>